<sequence>MKIRNALLTLLAACALALGAAAPAAADTAGDFNATTDLDIGIGTDIGIDLDLDDILDLDISVSHHGWIYVDTFRSWGHCADVGRYIQDNHPDVYDYDCVKAHRGGPWELWIRV</sequence>
<accession>A0ABV8TXZ6</accession>
<gene>
    <name evidence="2" type="ORF">ACFPET_09620</name>
</gene>
<evidence type="ECO:0000313" key="2">
    <source>
        <dbReference type="EMBL" id="MFC4335455.1"/>
    </source>
</evidence>
<keyword evidence="1" id="KW-0732">Signal</keyword>
<reference evidence="3" key="1">
    <citation type="journal article" date="2019" name="Int. J. Syst. Evol. Microbiol.">
        <title>The Global Catalogue of Microorganisms (GCM) 10K type strain sequencing project: providing services to taxonomists for standard genome sequencing and annotation.</title>
        <authorList>
            <consortium name="The Broad Institute Genomics Platform"/>
            <consortium name="The Broad Institute Genome Sequencing Center for Infectious Disease"/>
            <person name="Wu L."/>
            <person name="Ma J."/>
        </authorList>
    </citation>
    <scope>NUCLEOTIDE SEQUENCE [LARGE SCALE GENOMIC DNA]</scope>
    <source>
        <strain evidence="3">IBRC-M 10908</strain>
    </source>
</reference>
<dbReference type="Proteomes" id="UP001595823">
    <property type="component" value="Unassembled WGS sequence"/>
</dbReference>
<dbReference type="RefSeq" id="WP_380620310.1">
    <property type="nucleotide sequence ID" value="NZ_JBHSDK010000013.1"/>
</dbReference>
<evidence type="ECO:0000313" key="3">
    <source>
        <dbReference type="Proteomes" id="UP001595823"/>
    </source>
</evidence>
<name>A0ABV8TXZ6_9ACTN</name>
<dbReference type="EMBL" id="JBHSDK010000013">
    <property type="protein sequence ID" value="MFC4335455.1"/>
    <property type="molecule type" value="Genomic_DNA"/>
</dbReference>
<protein>
    <recommendedName>
        <fullName evidence="4">Secreted protein</fullName>
    </recommendedName>
</protein>
<comment type="caution">
    <text evidence="2">The sequence shown here is derived from an EMBL/GenBank/DDBJ whole genome shotgun (WGS) entry which is preliminary data.</text>
</comment>
<feature type="chain" id="PRO_5046949635" description="Secreted protein" evidence="1">
    <location>
        <begin position="27"/>
        <end position="113"/>
    </location>
</feature>
<proteinExistence type="predicted"/>
<feature type="signal peptide" evidence="1">
    <location>
        <begin position="1"/>
        <end position="26"/>
    </location>
</feature>
<evidence type="ECO:0008006" key="4">
    <source>
        <dbReference type="Google" id="ProtNLM"/>
    </source>
</evidence>
<keyword evidence="3" id="KW-1185">Reference proteome</keyword>
<organism evidence="2 3">
    <name type="scientific">Salininema proteolyticum</name>
    <dbReference type="NCBI Taxonomy" id="1607685"/>
    <lineage>
        <taxon>Bacteria</taxon>
        <taxon>Bacillati</taxon>
        <taxon>Actinomycetota</taxon>
        <taxon>Actinomycetes</taxon>
        <taxon>Glycomycetales</taxon>
        <taxon>Glycomycetaceae</taxon>
        <taxon>Salininema</taxon>
    </lineage>
</organism>
<evidence type="ECO:0000256" key="1">
    <source>
        <dbReference type="SAM" id="SignalP"/>
    </source>
</evidence>